<dbReference type="CDD" id="cd02801">
    <property type="entry name" value="DUS_like_FMN"/>
    <property type="match status" value="1"/>
</dbReference>
<comment type="caution">
    <text evidence="16">The sequence shown here is derived from an EMBL/GenBank/DDBJ whole genome shotgun (WGS) entry which is preliminary data.</text>
</comment>
<evidence type="ECO:0000256" key="3">
    <source>
        <dbReference type="ARBA" id="ARBA00022643"/>
    </source>
</evidence>
<dbReference type="InterPro" id="IPR013785">
    <property type="entry name" value="Aldolase_TIM"/>
</dbReference>
<keyword evidence="4" id="KW-0819">tRNA processing</keyword>
<dbReference type="EMBL" id="WNWW01000708">
    <property type="protein sequence ID" value="KAF3422455.1"/>
    <property type="molecule type" value="Genomic_DNA"/>
</dbReference>
<evidence type="ECO:0000256" key="13">
    <source>
        <dbReference type="ARBA" id="ARBA00049467"/>
    </source>
</evidence>
<evidence type="ECO:0000313" key="17">
    <source>
        <dbReference type="Proteomes" id="UP000655588"/>
    </source>
</evidence>
<organism evidence="16 17">
    <name type="scientific">Frieseomelitta varia</name>
    <dbReference type="NCBI Taxonomy" id="561572"/>
    <lineage>
        <taxon>Eukaryota</taxon>
        <taxon>Metazoa</taxon>
        <taxon>Ecdysozoa</taxon>
        <taxon>Arthropoda</taxon>
        <taxon>Hexapoda</taxon>
        <taxon>Insecta</taxon>
        <taxon>Pterygota</taxon>
        <taxon>Neoptera</taxon>
        <taxon>Endopterygota</taxon>
        <taxon>Hymenoptera</taxon>
        <taxon>Apocrita</taxon>
        <taxon>Aculeata</taxon>
        <taxon>Apoidea</taxon>
        <taxon>Anthophila</taxon>
        <taxon>Apidae</taxon>
        <taxon>Frieseomelitta</taxon>
    </lineage>
</organism>
<keyword evidence="3" id="KW-0288">FMN</keyword>
<evidence type="ECO:0000256" key="5">
    <source>
        <dbReference type="ARBA" id="ARBA00022857"/>
    </source>
</evidence>
<comment type="cofactor">
    <cofactor evidence="1">
        <name>FMN</name>
        <dbReference type="ChEBI" id="CHEBI:58210"/>
    </cofactor>
</comment>
<accession>A0A833VQG8</accession>
<dbReference type="PANTHER" id="PTHR11082">
    <property type="entry name" value="TRNA-DIHYDROURIDINE SYNTHASE"/>
    <property type="match status" value="1"/>
</dbReference>
<feature type="domain" description="DUS-like FMN-binding" evidence="15">
    <location>
        <begin position="36"/>
        <end position="94"/>
    </location>
</feature>
<dbReference type="Gene3D" id="3.20.20.70">
    <property type="entry name" value="Aldolase class I"/>
    <property type="match status" value="1"/>
</dbReference>
<evidence type="ECO:0000256" key="4">
    <source>
        <dbReference type="ARBA" id="ARBA00022694"/>
    </source>
</evidence>
<evidence type="ECO:0000259" key="15">
    <source>
        <dbReference type="Pfam" id="PF01207"/>
    </source>
</evidence>
<evidence type="ECO:0000256" key="7">
    <source>
        <dbReference type="ARBA" id="ARBA00023027"/>
    </source>
</evidence>
<keyword evidence="14" id="KW-0175">Coiled coil</keyword>
<comment type="catalytic activity">
    <reaction evidence="11">
        <text>5,6-dihydrouridine(16) in tRNA + NADP(+) = uridine(16) in tRNA + NADPH + H(+)</text>
        <dbReference type="Rhea" id="RHEA:53376"/>
        <dbReference type="Rhea" id="RHEA-COMP:13543"/>
        <dbReference type="Rhea" id="RHEA-COMP:13544"/>
        <dbReference type="ChEBI" id="CHEBI:15378"/>
        <dbReference type="ChEBI" id="CHEBI:57783"/>
        <dbReference type="ChEBI" id="CHEBI:58349"/>
        <dbReference type="ChEBI" id="CHEBI:65315"/>
        <dbReference type="ChEBI" id="CHEBI:74443"/>
        <dbReference type="EC" id="1.3.1.88"/>
    </reaction>
    <physiologicalReaction direction="right-to-left" evidence="11">
        <dbReference type="Rhea" id="RHEA:53378"/>
    </physiologicalReaction>
</comment>
<comment type="catalytic activity">
    <reaction evidence="10">
        <text>5,6-dihydrouridine(17) in tRNA + NAD(+) = uridine(17) in tRNA + NADH + H(+)</text>
        <dbReference type="Rhea" id="RHEA:53372"/>
        <dbReference type="Rhea" id="RHEA-COMP:13541"/>
        <dbReference type="Rhea" id="RHEA-COMP:13542"/>
        <dbReference type="ChEBI" id="CHEBI:15378"/>
        <dbReference type="ChEBI" id="CHEBI:57540"/>
        <dbReference type="ChEBI" id="CHEBI:57945"/>
        <dbReference type="ChEBI" id="CHEBI:65315"/>
        <dbReference type="ChEBI" id="CHEBI:74443"/>
        <dbReference type="EC" id="1.3.1.88"/>
    </reaction>
    <physiologicalReaction direction="right-to-left" evidence="10">
        <dbReference type="Rhea" id="RHEA:53374"/>
    </physiologicalReaction>
</comment>
<dbReference type="GO" id="GO:0017150">
    <property type="term" value="F:tRNA dihydrouridine synthase activity"/>
    <property type="evidence" value="ECO:0007669"/>
    <property type="project" value="InterPro"/>
</dbReference>
<feature type="coiled-coil region" evidence="14">
    <location>
        <begin position="427"/>
        <end position="459"/>
    </location>
</feature>
<evidence type="ECO:0000256" key="14">
    <source>
        <dbReference type="SAM" id="Coils"/>
    </source>
</evidence>
<gene>
    <name evidence="16" type="ORF">E2986_12482</name>
</gene>
<evidence type="ECO:0000256" key="10">
    <source>
        <dbReference type="ARBA" id="ARBA00047287"/>
    </source>
</evidence>
<dbReference type="PANTHER" id="PTHR11082:SF5">
    <property type="entry name" value="TRNA-DIHYDROURIDINE(16_17) SYNTHASE [NAD(P)(+)]-LIKE"/>
    <property type="match status" value="1"/>
</dbReference>
<proteinExistence type="inferred from homology"/>
<comment type="similarity">
    <text evidence="8">Belongs to the Dus family. Dus1 subfamily.</text>
</comment>
<keyword evidence="2" id="KW-0285">Flavoprotein</keyword>
<dbReference type="Proteomes" id="UP000655588">
    <property type="component" value="Unassembled WGS sequence"/>
</dbReference>
<evidence type="ECO:0000313" key="16">
    <source>
        <dbReference type="EMBL" id="KAF3422455.1"/>
    </source>
</evidence>
<keyword evidence="7" id="KW-0520">NAD</keyword>
<dbReference type="EC" id="1.3.1.88" evidence="9"/>
<evidence type="ECO:0000256" key="11">
    <source>
        <dbReference type="ARBA" id="ARBA00047652"/>
    </source>
</evidence>
<evidence type="ECO:0000256" key="6">
    <source>
        <dbReference type="ARBA" id="ARBA00023002"/>
    </source>
</evidence>
<dbReference type="GO" id="GO:0050660">
    <property type="term" value="F:flavin adenine dinucleotide binding"/>
    <property type="evidence" value="ECO:0007669"/>
    <property type="project" value="InterPro"/>
</dbReference>
<evidence type="ECO:0000256" key="2">
    <source>
        <dbReference type="ARBA" id="ARBA00022630"/>
    </source>
</evidence>
<comment type="catalytic activity">
    <reaction evidence="12">
        <text>5,6-dihydrouridine(16) in tRNA + NAD(+) = uridine(16) in tRNA + NADH + H(+)</text>
        <dbReference type="Rhea" id="RHEA:53380"/>
        <dbReference type="Rhea" id="RHEA-COMP:13543"/>
        <dbReference type="Rhea" id="RHEA-COMP:13544"/>
        <dbReference type="ChEBI" id="CHEBI:15378"/>
        <dbReference type="ChEBI" id="CHEBI:57540"/>
        <dbReference type="ChEBI" id="CHEBI:57945"/>
        <dbReference type="ChEBI" id="CHEBI:65315"/>
        <dbReference type="ChEBI" id="CHEBI:74443"/>
        <dbReference type="EC" id="1.3.1.88"/>
    </reaction>
    <physiologicalReaction direction="right-to-left" evidence="12">
        <dbReference type="Rhea" id="RHEA:53382"/>
    </physiologicalReaction>
</comment>
<sequence>MSSVSARVSSDQHAADSTTPETNIWRDVLGSPRYVVAPMVDASELAWRLLSRRHGAHLCYTPMLHSSVFCRDPKYRREALVSTAEDRPLIVQVFIRIDAKQSIISTALLYRPTRWGKKIVAKLTLTLLRSQQPLHSFHFFCGNDPNTLLEAALLAEPYCDAVDINIGCPQAIAKRGRYGAYLQDDWDLLRQIVSTLSKRLRVPVTCKLRVFAEIDKTVEYAKMLETAGARLLTVHGRTREQKGPLTGVASWNHIKAVREAVKIPIFANGNIQCLQDIEKCIEETGVDGVMSAEGNLYNPYIFEASYPPSWEPALEYLDLVERYPAPPSYIRGHLFKLFQHAYSRLCLAENKEERENLARNSTMESFRNVVYALRDRYVHYHEGRLIWQEETISGSYYRSIQRCYLLAFCVSDYNLKLPPWLCQPYVRHFSEENIQKLELEKIETQSETIKRKFKDEEGNEISRKRLKKLKRIARRPNRPAIVVKRGSDLCCDCPNPVSLKCVHKLCRQCCRNKCFTENLDCAGHRNLTKTRRQMAIEFAAKRKTTQDAI</sequence>
<protein>
    <recommendedName>
        <fullName evidence="9">tRNA-dihydrouridine(16/17) synthase [NAD(P)(+)]</fullName>
        <ecNumber evidence="9">1.3.1.88</ecNumber>
    </recommendedName>
</protein>
<dbReference type="SUPFAM" id="SSF51395">
    <property type="entry name" value="FMN-linked oxidoreductases"/>
    <property type="match status" value="1"/>
</dbReference>
<evidence type="ECO:0000256" key="8">
    <source>
        <dbReference type="ARBA" id="ARBA00038313"/>
    </source>
</evidence>
<keyword evidence="6" id="KW-0560">Oxidoreductase</keyword>
<keyword evidence="5" id="KW-0521">NADP</keyword>
<dbReference type="Pfam" id="PF01207">
    <property type="entry name" value="Dus"/>
    <property type="match status" value="2"/>
</dbReference>
<feature type="domain" description="DUS-like FMN-binding" evidence="15">
    <location>
        <begin position="140"/>
        <end position="321"/>
    </location>
</feature>
<dbReference type="InterPro" id="IPR018517">
    <property type="entry name" value="tRNA_hU_synthase_CS"/>
</dbReference>
<comment type="catalytic activity">
    <reaction evidence="13">
        <text>5,6-dihydrouridine(17) in tRNA + NADP(+) = uridine(17) in tRNA + NADPH + H(+)</text>
        <dbReference type="Rhea" id="RHEA:53368"/>
        <dbReference type="Rhea" id="RHEA-COMP:13541"/>
        <dbReference type="Rhea" id="RHEA-COMP:13542"/>
        <dbReference type="ChEBI" id="CHEBI:15378"/>
        <dbReference type="ChEBI" id="CHEBI:57783"/>
        <dbReference type="ChEBI" id="CHEBI:58349"/>
        <dbReference type="ChEBI" id="CHEBI:65315"/>
        <dbReference type="ChEBI" id="CHEBI:74443"/>
        <dbReference type="EC" id="1.3.1.88"/>
    </reaction>
    <physiologicalReaction direction="right-to-left" evidence="13">
        <dbReference type="Rhea" id="RHEA:53370"/>
    </physiologicalReaction>
</comment>
<evidence type="ECO:0000256" key="12">
    <source>
        <dbReference type="ARBA" id="ARBA00048934"/>
    </source>
</evidence>
<name>A0A833VQG8_9HYME</name>
<evidence type="ECO:0000256" key="9">
    <source>
        <dbReference type="ARBA" id="ARBA00038890"/>
    </source>
</evidence>
<dbReference type="AlphaFoldDB" id="A0A833VQG8"/>
<reference evidence="16" key="1">
    <citation type="submission" date="2019-11" db="EMBL/GenBank/DDBJ databases">
        <title>The nuclear and mitochondrial genomes of Frieseomelitta varia - a highly eusocial stingless bee (Meliponini) with a permanently sterile worker caste.</title>
        <authorList>
            <person name="Freitas F.C.P."/>
            <person name="Lourenco A.P."/>
            <person name="Nunes F.M.F."/>
            <person name="Paschoal A.R."/>
            <person name="Abreu F.C.P."/>
            <person name="Barbin F.O."/>
            <person name="Bataglia L."/>
            <person name="Cardoso-Junior C.A.M."/>
            <person name="Cervoni M.S."/>
            <person name="Silva S.R."/>
            <person name="Dalarmi F."/>
            <person name="Del Lama M.A."/>
            <person name="Depintor T.S."/>
            <person name="Ferreira K.M."/>
            <person name="Goria P.S."/>
            <person name="Jaskot M.C."/>
            <person name="Lago D.C."/>
            <person name="Luna-Lucena D."/>
            <person name="Moda L.M."/>
            <person name="Nascimento L."/>
            <person name="Pedrino M."/>
            <person name="Rabico F.O."/>
            <person name="Sanches F.C."/>
            <person name="Santos D.E."/>
            <person name="Santos C.G."/>
            <person name="Vieira J."/>
            <person name="Lopes T.F."/>
            <person name="Barchuk A.R."/>
            <person name="Hartfelder K."/>
            <person name="Simoes Z.L.P."/>
            <person name="Bitondi M.M.G."/>
            <person name="Pinheiro D.G."/>
        </authorList>
    </citation>
    <scope>NUCLEOTIDE SEQUENCE</scope>
    <source>
        <strain evidence="16">USP_RPSP 00005682</strain>
        <tissue evidence="16">Whole individual</tissue>
    </source>
</reference>
<evidence type="ECO:0000256" key="1">
    <source>
        <dbReference type="ARBA" id="ARBA00001917"/>
    </source>
</evidence>
<keyword evidence="17" id="KW-1185">Reference proteome</keyword>
<dbReference type="PROSITE" id="PS01136">
    <property type="entry name" value="UPF0034"/>
    <property type="match status" value="1"/>
</dbReference>
<dbReference type="InterPro" id="IPR035587">
    <property type="entry name" value="DUS-like_FMN-bd"/>
</dbReference>